<proteinExistence type="predicted"/>
<organism evidence="1 2">
    <name type="scientific">Aromia moschata</name>
    <dbReference type="NCBI Taxonomy" id="1265417"/>
    <lineage>
        <taxon>Eukaryota</taxon>
        <taxon>Metazoa</taxon>
        <taxon>Ecdysozoa</taxon>
        <taxon>Arthropoda</taxon>
        <taxon>Hexapoda</taxon>
        <taxon>Insecta</taxon>
        <taxon>Pterygota</taxon>
        <taxon>Neoptera</taxon>
        <taxon>Endopterygota</taxon>
        <taxon>Coleoptera</taxon>
        <taxon>Polyphaga</taxon>
        <taxon>Cucujiformia</taxon>
        <taxon>Chrysomeloidea</taxon>
        <taxon>Cerambycidae</taxon>
        <taxon>Cerambycinae</taxon>
        <taxon>Callichromatini</taxon>
        <taxon>Aromia</taxon>
    </lineage>
</organism>
<protein>
    <submittedName>
        <fullName evidence="1">Uncharacterized protein</fullName>
    </submittedName>
</protein>
<comment type="caution">
    <text evidence="1">The sequence shown here is derived from an EMBL/GenBank/DDBJ whole genome shotgun (WGS) entry which is preliminary data.</text>
</comment>
<dbReference type="AlphaFoldDB" id="A0AAV8Z568"/>
<gene>
    <name evidence="1" type="ORF">NQ318_022386</name>
</gene>
<evidence type="ECO:0000313" key="2">
    <source>
        <dbReference type="Proteomes" id="UP001162162"/>
    </source>
</evidence>
<accession>A0AAV8Z568</accession>
<dbReference type="Proteomes" id="UP001162162">
    <property type="component" value="Unassembled WGS sequence"/>
</dbReference>
<evidence type="ECO:0000313" key="1">
    <source>
        <dbReference type="EMBL" id="KAJ8959128.1"/>
    </source>
</evidence>
<reference evidence="1" key="1">
    <citation type="journal article" date="2023" name="Insect Mol. Biol.">
        <title>Genome sequencing provides insights into the evolution of gene families encoding plant cell wall-degrading enzymes in longhorned beetles.</title>
        <authorList>
            <person name="Shin N.R."/>
            <person name="Okamura Y."/>
            <person name="Kirsch R."/>
            <person name="Pauchet Y."/>
        </authorList>
    </citation>
    <scope>NUCLEOTIDE SEQUENCE</scope>
    <source>
        <strain evidence="1">AMC_N1</strain>
    </source>
</reference>
<dbReference type="EMBL" id="JAPWTK010000014">
    <property type="protein sequence ID" value="KAJ8959128.1"/>
    <property type="molecule type" value="Genomic_DNA"/>
</dbReference>
<keyword evidence="2" id="KW-1185">Reference proteome</keyword>
<name>A0AAV8Z568_9CUCU</name>
<sequence length="134" mass="15698">MRMFSFRMEIENFYHCLFLFHRLYILTVRRIAFHCLCSPHIDLYPDQVVEIRQVLRVSTEQGMRGDQILTGRQLVGEVGICNRIVVFVNWFYIVVVDGVVRVRDLVRTYGGDAPRSGGRVYPKKLETGPQNQNY</sequence>